<dbReference type="EMBL" id="CP038437">
    <property type="protein sequence ID" value="QEM81704.1"/>
    <property type="molecule type" value="Genomic_DNA"/>
</dbReference>
<dbReference type="KEGG" id="hbh:E4T21_09210"/>
<protein>
    <submittedName>
        <fullName evidence="1">Uncharacterized protein</fullName>
    </submittedName>
</protein>
<name>A0A5C1NEL9_9GAMM</name>
<evidence type="ECO:0000313" key="1">
    <source>
        <dbReference type="EMBL" id="QEM81704.1"/>
    </source>
</evidence>
<proteinExistence type="predicted"/>
<accession>A0A5C1NEL9</accession>
<organism evidence="1 2">
    <name type="scientific">Halomonas binhaiensis</name>
    <dbReference type="NCBI Taxonomy" id="2562282"/>
    <lineage>
        <taxon>Bacteria</taxon>
        <taxon>Pseudomonadati</taxon>
        <taxon>Pseudomonadota</taxon>
        <taxon>Gammaproteobacteria</taxon>
        <taxon>Oceanospirillales</taxon>
        <taxon>Halomonadaceae</taxon>
        <taxon>Halomonas</taxon>
    </lineage>
</organism>
<dbReference type="AlphaFoldDB" id="A0A5C1NEL9"/>
<dbReference type="Proteomes" id="UP000324285">
    <property type="component" value="Chromosome"/>
</dbReference>
<reference evidence="1" key="1">
    <citation type="submission" date="2021-02" db="EMBL/GenBank/DDBJ databases">
        <title>Strain Y2R2, a novel species of the genus Halomonas.</title>
        <authorList>
            <person name="Huang H."/>
        </authorList>
    </citation>
    <scope>NUCLEOTIDE SEQUENCE</scope>
    <source>
        <strain evidence="1">Y2R2</strain>
    </source>
</reference>
<evidence type="ECO:0000313" key="2">
    <source>
        <dbReference type="Proteomes" id="UP000324285"/>
    </source>
</evidence>
<sequence length="65" mass="7099">MSPEEKLIHQISLMFGAAFKVLKDVEPDKTREMLDAAISECQKTGCGDDFPRSVKTVLFGGNNPG</sequence>
<dbReference type="RefSeq" id="WP_149284715.1">
    <property type="nucleotide sequence ID" value="NZ_CP038437.2"/>
</dbReference>
<keyword evidence="2" id="KW-1185">Reference proteome</keyword>
<gene>
    <name evidence="1" type="ORF">E4T21_09210</name>
</gene>